<dbReference type="FunFam" id="1.10.10.10:FF:000079">
    <property type="entry name" value="GntR family transcriptional regulator"/>
    <property type="match status" value="1"/>
</dbReference>
<dbReference type="SUPFAM" id="SSF46785">
    <property type="entry name" value="Winged helix' DNA-binding domain"/>
    <property type="match status" value="1"/>
</dbReference>
<sequence>MVAVDKESRIPIYLQLKELIKERILQGEYRPGQLIPSERELCMQYGISRMTARQAIGELQNEGYLYKLQGKGTFVSSGKIEQNLAALTSFSEDMKRTGRAPGSKILAIENLRADSQTAGKLSLSIGAPVLRLCRLRYADAKPIAFEDSCLDGARIKRIDTGGSDNFSLYRYLRDELHIELCRAIETIETTLLCGRHAQLLQVPENAQGLLMERVTYDRQGVPVEYVRSFYRGDTYKFVIELKSL</sequence>
<keyword evidence="3" id="KW-0804">Transcription</keyword>
<dbReference type="Pfam" id="PF07702">
    <property type="entry name" value="UTRA"/>
    <property type="match status" value="1"/>
</dbReference>
<dbReference type="Gene3D" id="3.40.1410.10">
    <property type="entry name" value="Chorismate lyase-like"/>
    <property type="match status" value="1"/>
</dbReference>
<keyword evidence="1" id="KW-0805">Transcription regulation</keyword>
<dbReference type="PROSITE" id="PS50949">
    <property type="entry name" value="HTH_GNTR"/>
    <property type="match status" value="1"/>
</dbReference>
<dbReference type="CDD" id="cd07377">
    <property type="entry name" value="WHTH_GntR"/>
    <property type="match status" value="1"/>
</dbReference>
<feature type="domain" description="HTH gntR-type" evidence="4">
    <location>
        <begin position="10"/>
        <end position="78"/>
    </location>
</feature>
<evidence type="ECO:0000256" key="3">
    <source>
        <dbReference type="ARBA" id="ARBA00023163"/>
    </source>
</evidence>
<dbReference type="AlphaFoldDB" id="A0A9X8UH77"/>
<comment type="caution">
    <text evidence="5">The sequence shown here is derived from an EMBL/GenBank/DDBJ whole genome shotgun (WGS) entry which is preliminary data.</text>
</comment>
<evidence type="ECO:0000313" key="6">
    <source>
        <dbReference type="Proteomes" id="UP000294682"/>
    </source>
</evidence>
<evidence type="ECO:0000256" key="2">
    <source>
        <dbReference type="ARBA" id="ARBA00023125"/>
    </source>
</evidence>
<dbReference type="PANTHER" id="PTHR44846:SF1">
    <property type="entry name" value="MANNOSYL-D-GLYCERATE TRANSPORT_METABOLISM SYSTEM REPRESSOR MNGR-RELATED"/>
    <property type="match status" value="1"/>
</dbReference>
<gene>
    <name evidence="5" type="ORF">EDD78_11347</name>
</gene>
<evidence type="ECO:0000256" key="1">
    <source>
        <dbReference type="ARBA" id="ARBA00023015"/>
    </source>
</evidence>
<proteinExistence type="predicted"/>
<protein>
    <submittedName>
        <fullName evidence="5">GntR family transcriptional regulator</fullName>
    </submittedName>
</protein>
<reference evidence="5 6" key="1">
    <citation type="submission" date="2019-03" db="EMBL/GenBank/DDBJ databases">
        <title>Genomic Encyclopedia of Type Strains, Phase IV (KMG-IV): sequencing the most valuable type-strain genomes for metagenomic binning, comparative biology and taxonomic classification.</title>
        <authorList>
            <person name="Goeker M."/>
        </authorList>
    </citation>
    <scope>NUCLEOTIDE SEQUENCE [LARGE SCALE GENOMIC DNA]</scope>
    <source>
        <strain evidence="5 6">DSM 100433</strain>
    </source>
</reference>
<evidence type="ECO:0000259" key="4">
    <source>
        <dbReference type="PROSITE" id="PS50949"/>
    </source>
</evidence>
<dbReference type="SUPFAM" id="SSF64288">
    <property type="entry name" value="Chorismate lyase-like"/>
    <property type="match status" value="1"/>
</dbReference>
<dbReference type="Pfam" id="PF00392">
    <property type="entry name" value="GntR"/>
    <property type="match status" value="1"/>
</dbReference>
<dbReference type="Proteomes" id="UP000294682">
    <property type="component" value="Unassembled WGS sequence"/>
</dbReference>
<dbReference type="InterPro" id="IPR000524">
    <property type="entry name" value="Tscrpt_reg_HTH_GntR"/>
</dbReference>
<name>A0A9X8UH77_9FIRM</name>
<dbReference type="InterPro" id="IPR036390">
    <property type="entry name" value="WH_DNA-bd_sf"/>
</dbReference>
<organism evidence="5 6">
    <name type="scientific">Harryflintia acetispora</name>
    <dbReference type="NCBI Taxonomy" id="1849041"/>
    <lineage>
        <taxon>Bacteria</taxon>
        <taxon>Bacillati</taxon>
        <taxon>Bacillota</taxon>
        <taxon>Clostridia</taxon>
        <taxon>Eubacteriales</taxon>
        <taxon>Oscillospiraceae</taxon>
        <taxon>Harryflintia</taxon>
    </lineage>
</organism>
<accession>A0A9X8UH77</accession>
<dbReference type="InterPro" id="IPR028978">
    <property type="entry name" value="Chorismate_lyase_/UTRA_dom_sf"/>
</dbReference>
<dbReference type="GO" id="GO:0003677">
    <property type="term" value="F:DNA binding"/>
    <property type="evidence" value="ECO:0007669"/>
    <property type="project" value="UniProtKB-KW"/>
</dbReference>
<keyword evidence="6" id="KW-1185">Reference proteome</keyword>
<dbReference type="SMART" id="SM00345">
    <property type="entry name" value="HTH_GNTR"/>
    <property type="match status" value="1"/>
</dbReference>
<dbReference type="InterPro" id="IPR036388">
    <property type="entry name" value="WH-like_DNA-bd_sf"/>
</dbReference>
<dbReference type="GO" id="GO:0045892">
    <property type="term" value="P:negative regulation of DNA-templated transcription"/>
    <property type="evidence" value="ECO:0007669"/>
    <property type="project" value="TreeGrafter"/>
</dbReference>
<dbReference type="Gene3D" id="1.10.10.10">
    <property type="entry name" value="Winged helix-like DNA-binding domain superfamily/Winged helix DNA-binding domain"/>
    <property type="match status" value="1"/>
</dbReference>
<keyword evidence="2" id="KW-0238">DNA-binding</keyword>
<dbReference type="GO" id="GO:0003700">
    <property type="term" value="F:DNA-binding transcription factor activity"/>
    <property type="evidence" value="ECO:0007669"/>
    <property type="project" value="InterPro"/>
</dbReference>
<dbReference type="SMART" id="SM00866">
    <property type="entry name" value="UTRA"/>
    <property type="match status" value="1"/>
</dbReference>
<evidence type="ECO:0000313" key="5">
    <source>
        <dbReference type="EMBL" id="TCL41573.1"/>
    </source>
</evidence>
<dbReference type="InterPro" id="IPR011663">
    <property type="entry name" value="UTRA"/>
</dbReference>
<dbReference type="InterPro" id="IPR050679">
    <property type="entry name" value="Bact_HTH_transcr_reg"/>
</dbReference>
<dbReference type="PANTHER" id="PTHR44846">
    <property type="entry name" value="MANNOSYL-D-GLYCERATE TRANSPORT/METABOLISM SYSTEM REPRESSOR MNGR-RELATED"/>
    <property type="match status" value="1"/>
</dbReference>
<dbReference type="EMBL" id="SLUK01000013">
    <property type="protein sequence ID" value="TCL41573.1"/>
    <property type="molecule type" value="Genomic_DNA"/>
</dbReference>
<dbReference type="OrthoDB" id="457376at2"/>
<dbReference type="PRINTS" id="PR00035">
    <property type="entry name" value="HTHGNTR"/>
</dbReference>